<keyword evidence="7 13" id="KW-0658">Purine biosynthesis</keyword>
<dbReference type="PANTHER" id="PTHR43472:SF1">
    <property type="entry name" value="PHOSPHORIBOSYLAMINE--GLYCINE LIGASE, CHLOROPLASTIC"/>
    <property type="match status" value="1"/>
</dbReference>
<feature type="domain" description="ATP-grasp" evidence="15">
    <location>
        <begin position="109"/>
        <end position="310"/>
    </location>
</feature>
<dbReference type="PANTHER" id="PTHR43472">
    <property type="entry name" value="PHOSPHORIBOSYLAMINE--GLYCINE LIGASE"/>
    <property type="match status" value="1"/>
</dbReference>
<dbReference type="InterPro" id="IPR020562">
    <property type="entry name" value="PRibGlycinamide_synth_N"/>
</dbReference>
<keyword evidence="17" id="KW-1185">Reference proteome</keyword>
<reference evidence="16 17" key="1">
    <citation type="submission" date="2015-11" db="EMBL/GenBank/DDBJ databases">
        <title>Draft genome sequences of new species of the genus Lactobacillus isolated from orchardgrass silage.</title>
        <authorList>
            <person name="Tohno M."/>
            <person name="Tanizawa Y."/>
            <person name="Arita M."/>
        </authorList>
    </citation>
    <scope>NUCLEOTIDE SEQUENCE [LARGE SCALE GENOMIC DNA]</scope>
    <source>
        <strain evidence="16 17">IWT126</strain>
    </source>
</reference>
<comment type="catalytic activity">
    <reaction evidence="13">
        <text>5-phospho-beta-D-ribosylamine + glycine + ATP = N(1)-(5-phospho-beta-D-ribosyl)glycinamide + ADP + phosphate + H(+)</text>
        <dbReference type="Rhea" id="RHEA:17453"/>
        <dbReference type="ChEBI" id="CHEBI:15378"/>
        <dbReference type="ChEBI" id="CHEBI:30616"/>
        <dbReference type="ChEBI" id="CHEBI:43474"/>
        <dbReference type="ChEBI" id="CHEBI:57305"/>
        <dbReference type="ChEBI" id="CHEBI:58681"/>
        <dbReference type="ChEBI" id="CHEBI:143788"/>
        <dbReference type="ChEBI" id="CHEBI:456216"/>
        <dbReference type="EC" id="6.3.4.13"/>
    </reaction>
</comment>
<comment type="similarity">
    <text evidence="10 13">Belongs to the GARS family.</text>
</comment>
<comment type="caution">
    <text evidence="16">The sequence shown here is derived from an EMBL/GenBank/DDBJ whole genome shotgun (WGS) entry which is preliminary data.</text>
</comment>
<dbReference type="SUPFAM" id="SSF51246">
    <property type="entry name" value="Rudiment single hybrid motif"/>
    <property type="match status" value="1"/>
</dbReference>
<dbReference type="InterPro" id="IPR020561">
    <property type="entry name" value="PRibGlycinamid_synth_ATP-grasp"/>
</dbReference>
<evidence type="ECO:0000256" key="3">
    <source>
        <dbReference type="ARBA" id="ARBA00005174"/>
    </source>
</evidence>
<dbReference type="AlphaFoldDB" id="A0A1Z5IIY3"/>
<keyword evidence="5 13" id="KW-0436">Ligase</keyword>
<evidence type="ECO:0000256" key="5">
    <source>
        <dbReference type="ARBA" id="ARBA00022598"/>
    </source>
</evidence>
<dbReference type="Proteomes" id="UP000198402">
    <property type="component" value="Unassembled WGS sequence"/>
</dbReference>
<accession>A0A1Z5IIY3</accession>
<dbReference type="GO" id="GO:0006189">
    <property type="term" value="P:'de novo' IMP biosynthetic process"/>
    <property type="evidence" value="ECO:0007669"/>
    <property type="project" value="UniProtKB-UniRule"/>
</dbReference>
<dbReference type="SUPFAM" id="SSF52440">
    <property type="entry name" value="PreATP-grasp domain"/>
    <property type="match status" value="1"/>
</dbReference>
<dbReference type="EMBL" id="BCMG01000006">
    <property type="protein sequence ID" value="GAX01391.1"/>
    <property type="molecule type" value="Genomic_DNA"/>
</dbReference>
<dbReference type="InterPro" id="IPR020560">
    <property type="entry name" value="PRibGlycinamide_synth_C-dom"/>
</dbReference>
<evidence type="ECO:0000256" key="7">
    <source>
        <dbReference type="ARBA" id="ARBA00022755"/>
    </source>
</evidence>
<dbReference type="STRING" id="1302250.GCA_001313225_01055"/>
<evidence type="ECO:0000256" key="8">
    <source>
        <dbReference type="ARBA" id="ARBA00022840"/>
    </source>
</evidence>
<dbReference type="InterPro" id="IPR013815">
    <property type="entry name" value="ATP_grasp_subdomain_1"/>
</dbReference>
<evidence type="ECO:0000256" key="4">
    <source>
        <dbReference type="ARBA" id="ARBA00013255"/>
    </source>
</evidence>
<dbReference type="OrthoDB" id="9807240at2"/>
<evidence type="ECO:0000256" key="1">
    <source>
        <dbReference type="ARBA" id="ARBA00001936"/>
    </source>
</evidence>
<dbReference type="InterPro" id="IPR037123">
    <property type="entry name" value="PRibGlycinamide_synth_C_sf"/>
</dbReference>
<dbReference type="Pfam" id="PF01071">
    <property type="entry name" value="GARS_A"/>
    <property type="match status" value="1"/>
</dbReference>
<keyword evidence="8 14" id="KW-0067">ATP-binding</keyword>
<dbReference type="Pfam" id="PF02844">
    <property type="entry name" value="GARS_N"/>
    <property type="match status" value="1"/>
</dbReference>
<dbReference type="RefSeq" id="WP_089136739.1">
    <property type="nucleotide sequence ID" value="NZ_BCMG01000006.1"/>
</dbReference>
<keyword evidence="6 14" id="KW-0547">Nucleotide-binding</keyword>
<dbReference type="NCBIfam" id="TIGR00877">
    <property type="entry name" value="purD"/>
    <property type="match status" value="1"/>
</dbReference>
<keyword evidence="9" id="KW-0464">Manganese</keyword>
<dbReference type="Gene3D" id="3.90.600.10">
    <property type="entry name" value="Phosphoribosylglycinamide synthetase, C-terminal domain"/>
    <property type="match status" value="1"/>
</dbReference>
<organism evidence="16 17">
    <name type="scientific">Secundilactobacillus silagei JCM 19001</name>
    <dbReference type="NCBI Taxonomy" id="1302250"/>
    <lineage>
        <taxon>Bacteria</taxon>
        <taxon>Bacillati</taxon>
        <taxon>Bacillota</taxon>
        <taxon>Bacilli</taxon>
        <taxon>Lactobacillales</taxon>
        <taxon>Lactobacillaceae</taxon>
        <taxon>Secundilactobacillus</taxon>
    </lineage>
</organism>
<dbReference type="InterPro" id="IPR000115">
    <property type="entry name" value="PRibGlycinamide_synth"/>
</dbReference>
<dbReference type="Gene3D" id="3.30.470.20">
    <property type="entry name" value="ATP-grasp fold, B domain"/>
    <property type="match status" value="1"/>
</dbReference>
<dbReference type="GO" id="GO:0004637">
    <property type="term" value="F:phosphoribosylamine-glycine ligase activity"/>
    <property type="evidence" value="ECO:0007669"/>
    <property type="project" value="UniProtKB-UniRule"/>
</dbReference>
<evidence type="ECO:0000256" key="11">
    <source>
        <dbReference type="ARBA" id="ARBA00042242"/>
    </source>
</evidence>
<evidence type="ECO:0000256" key="12">
    <source>
        <dbReference type="ARBA" id="ARBA00042864"/>
    </source>
</evidence>
<dbReference type="InterPro" id="IPR011054">
    <property type="entry name" value="Rudment_hybrid_motif"/>
</dbReference>
<gene>
    <name evidence="13 16" type="primary">purD</name>
    <name evidence="16" type="ORF">IWT126_01419</name>
</gene>
<evidence type="ECO:0000313" key="17">
    <source>
        <dbReference type="Proteomes" id="UP000198402"/>
    </source>
</evidence>
<sequence length="415" mass="44699">MENWLVIGGGGREYALAQTLAKAPDRQIYVAPGNVMMNQIPRVKTVAIDEMAFSKLAYFASGHHVQCTVVGPEQPLSAGIVDYFEARDLPIFGPNQQAAQLESSKVFAKQMMQQHHVPTANYREFTDQAAALAYVQTQQPPLVIKANGLAAGKGVIIANTVQAGAEAVQKLMTAGSDKLLIEDYLQGEEFSLFAMVQGTTFITMPIAQDHKRLADGDQGPNTGGMGAYSPVPHINNSLKQAAVDEIIKPILTGMADAGTPFNGFLYAGLIKTPAGIKVIEFNVRMGDPETQVVLPQLQTDLGAVILQLKQGKRPQVQWQQDEFYLGTVVASRDYPRSVVNGRQLPTITDAKVTVSYAGVSQAGSQIVSHGGRVLMVTAHAKDLKAARTAVNGVLDANVDQTAYTFRHDIGFHAID</sequence>
<dbReference type="SMART" id="SM01210">
    <property type="entry name" value="GARS_C"/>
    <property type="match status" value="1"/>
</dbReference>
<dbReference type="PROSITE" id="PS50975">
    <property type="entry name" value="ATP_GRASP"/>
    <property type="match status" value="1"/>
</dbReference>
<dbReference type="GO" id="GO:0046872">
    <property type="term" value="F:metal ion binding"/>
    <property type="evidence" value="ECO:0007669"/>
    <property type="project" value="InterPro"/>
</dbReference>
<comment type="pathway">
    <text evidence="3 13">Purine metabolism; IMP biosynthesis via de novo pathway; N(1)-(5-phospho-D-ribosyl)glycinamide from 5-phospho-alpha-D-ribose 1-diphosphate: step 2/2.</text>
</comment>
<evidence type="ECO:0000256" key="14">
    <source>
        <dbReference type="PROSITE-ProRule" id="PRU00409"/>
    </source>
</evidence>
<dbReference type="Gene3D" id="3.30.1490.20">
    <property type="entry name" value="ATP-grasp fold, A domain"/>
    <property type="match status" value="1"/>
</dbReference>
<dbReference type="GO" id="GO:0009113">
    <property type="term" value="P:purine nucleobase biosynthetic process"/>
    <property type="evidence" value="ECO:0007669"/>
    <property type="project" value="InterPro"/>
</dbReference>
<evidence type="ECO:0000256" key="9">
    <source>
        <dbReference type="ARBA" id="ARBA00023211"/>
    </source>
</evidence>
<dbReference type="Pfam" id="PF02843">
    <property type="entry name" value="GARS_C"/>
    <property type="match status" value="1"/>
</dbReference>
<protein>
    <recommendedName>
        <fullName evidence="4 13">Phosphoribosylamine--glycine ligase</fullName>
        <ecNumber evidence="4 13">6.3.4.13</ecNumber>
    </recommendedName>
    <alternativeName>
        <fullName evidence="13">GARS</fullName>
    </alternativeName>
    <alternativeName>
        <fullName evidence="11 13">Glycinamide ribonucleotide synthetase</fullName>
    </alternativeName>
    <alternativeName>
        <fullName evidence="12 13">Phosphoribosylglycinamide synthetase</fullName>
    </alternativeName>
</protein>
<name>A0A1Z5IIY3_9LACO</name>
<dbReference type="HAMAP" id="MF_00138">
    <property type="entry name" value="GARS"/>
    <property type="match status" value="1"/>
</dbReference>
<proteinExistence type="inferred from homology"/>
<dbReference type="EC" id="6.3.4.13" evidence="4 13"/>
<dbReference type="SMART" id="SM01209">
    <property type="entry name" value="GARS_A"/>
    <property type="match status" value="1"/>
</dbReference>
<evidence type="ECO:0000256" key="2">
    <source>
        <dbReference type="ARBA" id="ARBA00001946"/>
    </source>
</evidence>
<dbReference type="SUPFAM" id="SSF56059">
    <property type="entry name" value="Glutathione synthetase ATP-binding domain-like"/>
    <property type="match status" value="1"/>
</dbReference>
<dbReference type="UniPathway" id="UPA00074">
    <property type="reaction ID" value="UER00125"/>
</dbReference>
<dbReference type="Gene3D" id="3.40.50.20">
    <property type="match status" value="1"/>
</dbReference>
<evidence type="ECO:0000256" key="13">
    <source>
        <dbReference type="HAMAP-Rule" id="MF_00138"/>
    </source>
</evidence>
<evidence type="ECO:0000259" key="15">
    <source>
        <dbReference type="PROSITE" id="PS50975"/>
    </source>
</evidence>
<evidence type="ECO:0000313" key="16">
    <source>
        <dbReference type="EMBL" id="GAX01391.1"/>
    </source>
</evidence>
<dbReference type="InterPro" id="IPR016185">
    <property type="entry name" value="PreATP-grasp_dom_sf"/>
</dbReference>
<dbReference type="InterPro" id="IPR011761">
    <property type="entry name" value="ATP-grasp"/>
</dbReference>
<dbReference type="GO" id="GO:0005524">
    <property type="term" value="F:ATP binding"/>
    <property type="evidence" value="ECO:0007669"/>
    <property type="project" value="UniProtKB-UniRule"/>
</dbReference>
<evidence type="ECO:0000256" key="10">
    <source>
        <dbReference type="ARBA" id="ARBA00038345"/>
    </source>
</evidence>
<evidence type="ECO:0000256" key="6">
    <source>
        <dbReference type="ARBA" id="ARBA00022741"/>
    </source>
</evidence>
<comment type="cofactor">
    <cofactor evidence="2">
        <name>Mg(2+)</name>
        <dbReference type="ChEBI" id="CHEBI:18420"/>
    </cofactor>
</comment>
<comment type="cofactor">
    <cofactor evidence="1">
        <name>Mn(2+)</name>
        <dbReference type="ChEBI" id="CHEBI:29035"/>
    </cofactor>
</comment>